<dbReference type="EMBL" id="CP031222">
    <property type="protein sequence ID" value="AXI02810.1"/>
    <property type="molecule type" value="Genomic_DNA"/>
</dbReference>
<accession>A0A345P6A1</accession>
<dbReference type="KEGG" id="mbah:HYN46_08160"/>
<proteinExistence type="predicted"/>
<dbReference type="AlphaFoldDB" id="A0A345P6A1"/>
<evidence type="ECO:0000313" key="2">
    <source>
        <dbReference type="Proteomes" id="UP000253940"/>
    </source>
</evidence>
<reference evidence="1" key="1">
    <citation type="submission" date="2018-07" db="EMBL/GenBank/DDBJ databases">
        <title>Genome sequencing of Moraxellaceae gen. HYN0046.</title>
        <authorList>
            <person name="Kim M."/>
            <person name="Yi H."/>
        </authorList>
    </citation>
    <scope>NUCLEOTIDE SEQUENCE [LARGE SCALE GENOMIC DNA]</scope>
    <source>
        <strain evidence="1">HYN0046</strain>
    </source>
</reference>
<sequence length="90" mass="10397">MIKSRERFYDKKEELVSELSNLQFVVTNLTNACSKWIRGSGKFEVVHQTYLDSVRINAKISLLVKIYFEHLLTAQTNLINSPFSKLAGQF</sequence>
<keyword evidence="2" id="KW-1185">Reference proteome</keyword>
<dbReference type="Proteomes" id="UP000253940">
    <property type="component" value="Chromosome"/>
</dbReference>
<name>A0A345P6A1_9GAMM</name>
<evidence type="ECO:0000313" key="1">
    <source>
        <dbReference type="EMBL" id="AXI02810.1"/>
    </source>
</evidence>
<protein>
    <submittedName>
        <fullName evidence="1">Uncharacterized protein</fullName>
    </submittedName>
</protein>
<organism evidence="1 2">
    <name type="scientific">Aquirhabdus parva</name>
    <dbReference type="NCBI Taxonomy" id="2283318"/>
    <lineage>
        <taxon>Bacteria</taxon>
        <taxon>Pseudomonadati</taxon>
        <taxon>Pseudomonadota</taxon>
        <taxon>Gammaproteobacteria</taxon>
        <taxon>Moraxellales</taxon>
        <taxon>Moraxellaceae</taxon>
        <taxon>Aquirhabdus</taxon>
    </lineage>
</organism>
<gene>
    <name evidence="1" type="ORF">HYN46_08160</name>
</gene>